<comment type="cofactor">
    <cofactor evidence="1">
        <name>Zn(2+)</name>
        <dbReference type="ChEBI" id="CHEBI:29105"/>
    </cofactor>
</comment>
<dbReference type="Pfam" id="PF08240">
    <property type="entry name" value="ADH_N"/>
    <property type="match status" value="1"/>
</dbReference>
<dbReference type="InterPro" id="IPR011032">
    <property type="entry name" value="GroES-like_sf"/>
</dbReference>
<evidence type="ECO:0000256" key="4">
    <source>
        <dbReference type="ARBA" id="ARBA00023002"/>
    </source>
</evidence>
<dbReference type="EMBL" id="CP157484">
    <property type="protein sequence ID" value="XBO38899.1"/>
    <property type="molecule type" value="Genomic_DNA"/>
</dbReference>
<dbReference type="Gene3D" id="3.90.180.10">
    <property type="entry name" value="Medium-chain alcohol dehydrogenases, catalytic domain"/>
    <property type="match status" value="1"/>
</dbReference>
<gene>
    <name evidence="6" type="ORF">ABEG18_24990</name>
</gene>
<dbReference type="GO" id="GO:0046872">
    <property type="term" value="F:metal ion binding"/>
    <property type="evidence" value="ECO:0007669"/>
    <property type="project" value="UniProtKB-KW"/>
</dbReference>
<feature type="domain" description="Alcohol dehydrogenase-like N-terminal" evidence="5">
    <location>
        <begin position="23"/>
        <end position="80"/>
    </location>
</feature>
<reference evidence="6" key="1">
    <citation type="submission" date="2024-05" db="EMBL/GenBank/DDBJ databases">
        <authorList>
            <person name="Kim S."/>
            <person name="Heo J."/>
            <person name="Choi H."/>
            <person name="Choi Y."/>
            <person name="Kwon S.-W."/>
            <person name="Kim Y."/>
        </authorList>
    </citation>
    <scope>NUCLEOTIDE SEQUENCE</scope>
    <source>
        <strain evidence="6">KACC 23698</strain>
    </source>
</reference>
<evidence type="ECO:0000256" key="2">
    <source>
        <dbReference type="ARBA" id="ARBA00022723"/>
    </source>
</evidence>
<dbReference type="PANTHER" id="PTHR42940:SF8">
    <property type="entry name" value="VACUOLAR PROTEIN SORTING-ASSOCIATED PROTEIN 11"/>
    <property type="match status" value="1"/>
</dbReference>
<evidence type="ECO:0000256" key="1">
    <source>
        <dbReference type="ARBA" id="ARBA00001947"/>
    </source>
</evidence>
<name>A0AAU7JFG9_9HYPH</name>
<dbReference type="GO" id="GO:0004022">
    <property type="term" value="F:alcohol dehydrogenase (NAD+) activity"/>
    <property type="evidence" value="ECO:0007669"/>
    <property type="project" value="TreeGrafter"/>
</dbReference>
<evidence type="ECO:0000259" key="5">
    <source>
        <dbReference type="Pfam" id="PF08240"/>
    </source>
</evidence>
<dbReference type="SUPFAM" id="SSF50129">
    <property type="entry name" value="GroES-like"/>
    <property type="match status" value="1"/>
</dbReference>
<dbReference type="RefSeq" id="WP_406855737.1">
    <property type="nucleotide sequence ID" value="NZ_CP157484.1"/>
</dbReference>
<dbReference type="InterPro" id="IPR013154">
    <property type="entry name" value="ADH-like_N"/>
</dbReference>
<keyword evidence="2" id="KW-0479">Metal-binding</keyword>
<organism evidence="6">
    <name type="scientific">Alsobacter sp. KACC 23698</name>
    <dbReference type="NCBI Taxonomy" id="3149229"/>
    <lineage>
        <taxon>Bacteria</taxon>
        <taxon>Pseudomonadati</taxon>
        <taxon>Pseudomonadota</taxon>
        <taxon>Alphaproteobacteria</taxon>
        <taxon>Hyphomicrobiales</taxon>
        <taxon>Alsobacteraceae</taxon>
        <taxon>Alsobacter</taxon>
    </lineage>
</organism>
<keyword evidence="4" id="KW-0560">Oxidoreductase</keyword>
<evidence type="ECO:0000256" key="3">
    <source>
        <dbReference type="ARBA" id="ARBA00022833"/>
    </source>
</evidence>
<dbReference type="AlphaFoldDB" id="A0AAU7JFG9"/>
<keyword evidence="3" id="KW-0862">Zinc</keyword>
<dbReference type="GO" id="GO:0005737">
    <property type="term" value="C:cytoplasm"/>
    <property type="evidence" value="ECO:0007669"/>
    <property type="project" value="TreeGrafter"/>
</dbReference>
<dbReference type="PANTHER" id="PTHR42940">
    <property type="entry name" value="ALCOHOL DEHYDROGENASE 1-RELATED"/>
    <property type="match status" value="1"/>
</dbReference>
<proteinExistence type="predicted"/>
<sequence length="107" mass="11350">MVLDKAAAPLCVERRPCPRPGCGEILIAVQACGVRRTDLHIVDGELASPKSPLIPEHEVEGRVAALEVGVAGHMLRKRVGAPLSTPTRVQAPRFLPAILSSDSLTGR</sequence>
<evidence type="ECO:0000313" key="6">
    <source>
        <dbReference type="EMBL" id="XBO38899.1"/>
    </source>
</evidence>
<protein>
    <submittedName>
        <fullName evidence="6">Alcohol dehydrogenase catalytic domain-containing protein</fullName>
    </submittedName>
</protein>
<accession>A0AAU7JFG9</accession>